<protein>
    <recommendedName>
        <fullName evidence="4">3-deoxy-D-manno-octulosonic acid transferase</fullName>
        <shortName evidence="4">Kdo transferase</shortName>
        <ecNumber evidence="4">2.4.99.12</ecNumber>
    </recommendedName>
    <alternativeName>
        <fullName evidence="4">Lipid IV(A) 3-deoxy-D-manno-octulosonic acid transferase</fullName>
    </alternativeName>
</protein>
<comment type="similarity">
    <text evidence="4">Belongs to the glycosyltransferase group 1 family.</text>
</comment>
<dbReference type="PANTHER" id="PTHR42755">
    <property type="entry name" value="3-DEOXY-MANNO-OCTULOSONATE CYTIDYLYLTRANSFERASE"/>
    <property type="match status" value="1"/>
</dbReference>
<organism evidence="6 7">
    <name type="scientific">Candidatus Desulfacyla euxinica</name>
    <dbReference type="NCBI Taxonomy" id="2841693"/>
    <lineage>
        <taxon>Bacteria</taxon>
        <taxon>Deltaproteobacteria</taxon>
        <taxon>Candidatus Desulfacyla</taxon>
    </lineage>
</organism>
<keyword evidence="4" id="KW-0448">Lipopolysaccharide biosynthesis</keyword>
<sequence length="435" mass="48923">MSILYWIYMVFTSGLFLLLFPFFLLYTSITGRYRHHLRERLGFIPFGAVKRLTGRPRIWIHAVSLGEVKVAGSIIGALRHIIPGCSIIISSTTEHGRNLARETFGEEILVVYAPIDFVGSVRKALFLLRPDAMIFLETEIWPAWLFEARRMGIKTALINGRISIRSIGGYLKLRPFFKEVLKNLDLFSMILEEDAARIRSMGADPLKIEINGNAKYDLFATAPDPGIEMKMRQTLNLYASGMIIVAGSTRRGEEEMILDAYIKALEEFPDTILIIVPRHIDRTSEIGALINGRGLEYQLRTEIGEGKEERTEKVIIINTFGELFKVYSVGTIVFCGASLVPLGGQNPLEPAVWGKTVLYGPSMEDFLDAKDLLERAEASIPVSTPVELGKKILYLLRHPEESKAYGDRAREAVLKNQGAAEKHARAIKRLLNERN</sequence>
<feature type="site" description="Transition state stabilizer" evidence="3">
    <location>
        <position position="215"/>
    </location>
</feature>
<dbReference type="Pfam" id="PF04413">
    <property type="entry name" value="Glycos_transf_N"/>
    <property type="match status" value="1"/>
</dbReference>
<name>A0A8J6N1Y6_9DELT</name>
<proteinExistence type="inferred from homology"/>
<dbReference type="Gene3D" id="3.40.50.11720">
    <property type="entry name" value="3-Deoxy-D-manno-octulosonic-acid transferase, N-terminal domain"/>
    <property type="match status" value="1"/>
</dbReference>
<evidence type="ECO:0000259" key="5">
    <source>
        <dbReference type="Pfam" id="PF04413"/>
    </source>
</evidence>
<comment type="function">
    <text evidence="4">Involved in lipopolysaccharide (LPS) biosynthesis. Catalyzes the transfer of 3-deoxy-D-manno-octulosonate (Kdo) residue(s) from CMP-Kdo to lipid IV(A), the tetraacyldisaccharide-1,4'-bisphosphate precursor of lipid A.</text>
</comment>
<dbReference type="InterPro" id="IPR039901">
    <property type="entry name" value="Kdotransferase"/>
</dbReference>
<keyword evidence="4" id="KW-0812">Transmembrane</keyword>
<comment type="caution">
    <text evidence="6">The sequence shown here is derived from an EMBL/GenBank/DDBJ whole genome shotgun (WGS) entry which is preliminary data.</text>
</comment>
<keyword evidence="4" id="KW-1133">Transmembrane helix</keyword>
<feature type="site" description="Transition state stabilizer" evidence="3">
    <location>
        <position position="137"/>
    </location>
</feature>
<gene>
    <name evidence="6" type="ORF">H8E19_14160</name>
</gene>
<keyword evidence="4" id="KW-1003">Cell membrane</keyword>
<dbReference type="EMBL" id="JACNJD010000287">
    <property type="protein sequence ID" value="MBC8178545.1"/>
    <property type="molecule type" value="Genomic_DNA"/>
</dbReference>
<comment type="subcellular location">
    <subcellularLocation>
        <location evidence="4">Cell membrane</location>
    </subcellularLocation>
</comment>
<dbReference type="UniPathway" id="UPA00958"/>
<reference evidence="6 7" key="1">
    <citation type="submission" date="2020-08" db="EMBL/GenBank/DDBJ databases">
        <title>Bridging the membrane lipid divide: bacteria of the FCB group superphylum have the potential to synthesize archaeal ether lipids.</title>
        <authorList>
            <person name="Villanueva L."/>
            <person name="Von Meijenfeldt F.A.B."/>
            <person name="Westbye A.B."/>
            <person name="Yadav S."/>
            <person name="Hopmans E.C."/>
            <person name="Dutilh B.E."/>
            <person name="Sinninghe Damste J.S."/>
        </authorList>
    </citation>
    <scope>NUCLEOTIDE SEQUENCE [LARGE SCALE GENOMIC DNA]</scope>
    <source>
        <strain evidence="6">NIOZ-UU27</strain>
    </source>
</reference>
<evidence type="ECO:0000256" key="3">
    <source>
        <dbReference type="PIRSR" id="PIRSR639901-2"/>
    </source>
</evidence>
<dbReference type="SUPFAM" id="SSF53756">
    <property type="entry name" value="UDP-Glycosyltransferase/glycogen phosphorylase"/>
    <property type="match status" value="1"/>
</dbReference>
<dbReference type="InterPro" id="IPR007507">
    <property type="entry name" value="Glycos_transf_N"/>
</dbReference>
<dbReference type="GO" id="GO:0005886">
    <property type="term" value="C:plasma membrane"/>
    <property type="evidence" value="ECO:0007669"/>
    <property type="project" value="UniProtKB-SubCell"/>
</dbReference>
<feature type="active site" description="Proton acceptor" evidence="2">
    <location>
        <position position="67"/>
    </location>
</feature>
<keyword evidence="4" id="KW-0472">Membrane</keyword>
<dbReference type="Proteomes" id="UP000650524">
    <property type="component" value="Unassembled WGS sequence"/>
</dbReference>
<comment type="catalytic activity">
    <reaction evidence="4">
        <text>lipid IVA (E. coli) + CMP-3-deoxy-beta-D-manno-octulosonate = alpha-Kdo-(2-&gt;6)-lipid IVA (E. coli) + CMP + H(+)</text>
        <dbReference type="Rhea" id="RHEA:28066"/>
        <dbReference type="ChEBI" id="CHEBI:15378"/>
        <dbReference type="ChEBI" id="CHEBI:58603"/>
        <dbReference type="ChEBI" id="CHEBI:60364"/>
        <dbReference type="ChEBI" id="CHEBI:60377"/>
        <dbReference type="ChEBI" id="CHEBI:85987"/>
        <dbReference type="EC" id="2.4.99.12"/>
    </reaction>
</comment>
<accession>A0A8J6N1Y6</accession>
<dbReference type="EC" id="2.4.99.12" evidence="4"/>
<evidence type="ECO:0000313" key="7">
    <source>
        <dbReference type="Proteomes" id="UP000650524"/>
    </source>
</evidence>
<evidence type="ECO:0000256" key="4">
    <source>
        <dbReference type="RuleBase" id="RU365103"/>
    </source>
</evidence>
<feature type="domain" description="3-deoxy-D-manno-octulosonic-acid transferase N-terminal" evidence="5">
    <location>
        <begin position="36"/>
        <end position="217"/>
    </location>
</feature>
<keyword evidence="1 4" id="KW-0808">Transferase</keyword>
<dbReference type="GO" id="GO:0009245">
    <property type="term" value="P:lipid A biosynthetic process"/>
    <property type="evidence" value="ECO:0007669"/>
    <property type="project" value="TreeGrafter"/>
</dbReference>
<dbReference type="Gene3D" id="3.40.50.2000">
    <property type="entry name" value="Glycogen Phosphorylase B"/>
    <property type="match status" value="1"/>
</dbReference>
<evidence type="ECO:0000256" key="1">
    <source>
        <dbReference type="ARBA" id="ARBA00022679"/>
    </source>
</evidence>
<evidence type="ECO:0000313" key="6">
    <source>
        <dbReference type="EMBL" id="MBC8178545.1"/>
    </source>
</evidence>
<dbReference type="GO" id="GO:0009244">
    <property type="term" value="P:lipopolysaccharide core region biosynthetic process"/>
    <property type="evidence" value="ECO:0007669"/>
    <property type="project" value="UniProtKB-UniRule"/>
</dbReference>
<evidence type="ECO:0000256" key="2">
    <source>
        <dbReference type="PIRSR" id="PIRSR639901-1"/>
    </source>
</evidence>
<dbReference type="GO" id="GO:0043842">
    <property type="term" value="F:Kdo transferase activity"/>
    <property type="evidence" value="ECO:0007669"/>
    <property type="project" value="UniProtKB-EC"/>
</dbReference>
<dbReference type="AlphaFoldDB" id="A0A8J6N1Y6"/>
<feature type="transmembrane region" description="Helical" evidence="4">
    <location>
        <begin position="6"/>
        <end position="26"/>
    </location>
</feature>
<dbReference type="InterPro" id="IPR038107">
    <property type="entry name" value="Glycos_transf_N_sf"/>
</dbReference>
<dbReference type="PANTHER" id="PTHR42755:SF1">
    <property type="entry name" value="3-DEOXY-D-MANNO-OCTULOSONIC ACID TRANSFERASE, MITOCHONDRIAL-RELATED"/>
    <property type="match status" value="1"/>
</dbReference>
<comment type="pathway">
    <text evidence="4">Bacterial outer membrane biogenesis; LPS core biosynthesis.</text>
</comment>